<keyword evidence="3 5" id="KW-0663">Pyridoxal phosphate</keyword>
<dbReference type="PANTHER" id="PTHR43727">
    <property type="entry name" value="DIAMINOPIMELATE DECARBOXYLASE"/>
    <property type="match status" value="1"/>
</dbReference>
<dbReference type="InterPro" id="IPR029066">
    <property type="entry name" value="PLP-binding_barrel"/>
</dbReference>
<comment type="similarity">
    <text evidence="5">Belongs to the Orn/Lys/Arg decarboxylase class-II family. LysA subfamily.</text>
</comment>
<dbReference type="STRING" id="417373.GCA_001570685_00784"/>
<dbReference type="CDD" id="cd06828">
    <property type="entry name" value="PLPDE_III_DapDC"/>
    <property type="match status" value="1"/>
</dbReference>
<dbReference type="EMBL" id="AZGC01000049">
    <property type="protein sequence ID" value="KRL92957.1"/>
    <property type="molecule type" value="Genomic_DNA"/>
</dbReference>
<gene>
    <name evidence="5" type="primary">lysA</name>
    <name evidence="10" type="ORF">FC21_GL000058</name>
</gene>
<comment type="caution">
    <text evidence="10">The sequence shown here is derived from an EMBL/GenBank/DDBJ whole genome shotgun (WGS) entry which is preliminary data.</text>
</comment>
<keyword evidence="11" id="KW-1185">Reference proteome</keyword>
<feature type="binding site" evidence="5">
    <location>
        <position position="256"/>
    </location>
    <ligand>
        <name>pyridoxal 5'-phosphate</name>
        <dbReference type="ChEBI" id="CHEBI:597326"/>
    </ligand>
</feature>
<dbReference type="HAMAP" id="MF_02120">
    <property type="entry name" value="LysA"/>
    <property type="match status" value="1"/>
</dbReference>
<evidence type="ECO:0000256" key="3">
    <source>
        <dbReference type="ARBA" id="ARBA00022898"/>
    </source>
</evidence>
<dbReference type="Gene3D" id="3.20.20.10">
    <property type="entry name" value="Alanine racemase"/>
    <property type="match status" value="1"/>
</dbReference>
<accession>A0A0R1UI47</accession>
<keyword evidence="5" id="KW-0028">Amino-acid biosynthesis</keyword>
<dbReference type="PRINTS" id="PR01179">
    <property type="entry name" value="ODADCRBXLASE"/>
</dbReference>
<comment type="pathway">
    <text evidence="5 8">Amino-acid biosynthesis; L-lysine biosynthesis via DAP pathway; L-lysine from DL-2,6-diaminopimelate: step 1/1.</text>
</comment>
<dbReference type="InterPro" id="IPR009006">
    <property type="entry name" value="Ala_racemase/Decarboxylase_C"/>
</dbReference>
<comment type="cofactor">
    <cofactor evidence="1 5 7 8">
        <name>pyridoxal 5'-phosphate</name>
        <dbReference type="ChEBI" id="CHEBI:597326"/>
    </cofactor>
</comment>
<evidence type="ECO:0000259" key="9">
    <source>
        <dbReference type="Pfam" id="PF02784"/>
    </source>
</evidence>
<dbReference type="GO" id="GO:0009089">
    <property type="term" value="P:lysine biosynthetic process via diaminopimelate"/>
    <property type="evidence" value="ECO:0007669"/>
    <property type="project" value="UniProtKB-UniRule"/>
</dbReference>
<proteinExistence type="inferred from homology"/>
<dbReference type="InterPro" id="IPR000183">
    <property type="entry name" value="Orn/DAP/Arg_de-COase"/>
</dbReference>
<evidence type="ECO:0000256" key="1">
    <source>
        <dbReference type="ARBA" id="ARBA00001933"/>
    </source>
</evidence>
<evidence type="ECO:0000256" key="6">
    <source>
        <dbReference type="NCBIfam" id="TIGR01048"/>
    </source>
</evidence>
<dbReference type="InterPro" id="IPR002986">
    <property type="entry name" value="DAP_deCOOHase_LysA"/>
</dbReference>
<dbReference type="AlphaFoldDB" id="A0A0R1UI47"/>
<dbReference type="UniPathway" id="UPA00034">
    <property type="reaction ID" value="UER00027"/>
</dbReference>
<comment type="function">
    <text evidence="5">Specifically catalyzes the decarboxylation of meso-diaminopimelate (meso-DAP) to L-lysine.</text>
</comment>
<dbReference type="PRINTS" id="PR01181">
    <property type="entry name" value="DAPDCRBXLASE"/>
</dbReference>
<evidence type="ECO:0000313" key="10">
    <source>
        <dbReference type="EMBL" id="KRL92957.1"/>
    </source>
</evidence>
<dbReference type="EC" id="4.1.1.20" evidence="5 6"/>
<evidence type="ECO:0000256" key="5">
    <source>
        <dbReference type="HAMAP-Rule" id="MF_02120"/>
    </source>
</evidence>
<feature type="binding site" evidence="5">
    <location>
        <position position="301"/>
    </location>
    <ligand>
        <name>substrate</name>
    </ligand>
</feature>
<evidence type="ECO:0000256" key="2">
    <source>
        <dbReference type="ARBA" id="ARBA00022793"/>
    </source>
</evidence>
<evidence type="ECO:0000256" key="7">
    <source>
        <dbReference type="PIRSR" id="PIRSR600183-50"/>
    </source>
</evidence>
<dbReference type="FunFam" id="3.20.20.10:FF:000003">
    <property type="entry name" value="Diaminopimelate decarboxylase"/>
    <property type="match status" value="1"/>
</dbReference>
<evidence type="ECO:0000256" key="4">
    <source>
        <dbReference type="ARBA" id="ARBA00023239"/>
    </source>
</evidence>
<dbReference type="Gene3D" id="2.40.37.10">
    <property type="entry name" value="Lyase, Ornithine Decarboxylase, Chain A, domain 1"/>
    <property type="match status" value="1"/>
</dbReference>
<dbReference type="PATRIC" id="fig|1423742.4.peg.67"/>
<comment type="catalytic activity">
    <reaction evidence="5 8">
        <text>meso-2,6-diaminopimelate + H(+) = L-lysine + CO2</text>
        <dbReference type="Rhea" id="RHEA:15101"/>
        <dbReference type="ChEBI" id="CHEBI:15378"/>
        <dbReference type="ChEBI" id="CHEBI:16526"/>
        <dbReference type="ChEBI" id="CHEBI:32551"/>
        <dbReference type="ChEBI" id="CHEBI:57791"/>
        <dbReference type="EC" id="4.1.1.20"/>
    </reaction>
</comment>
<dbReference type="SUPFAM" id="SSF50621">
    <property type="entry name" value="Alanine racemase C-terminal domain-like"/>
    <property type="match status" value="1"/>
</dbReference>
<feature type="binding site" evidence="5">
    <location>
        <position position="342"/>
    </location>
    <ligand>
        <name>substrate</name>
    </ligand>
</feature>
<dbReference type="SUPFAM" id="SSF51419">
    <property type="entry name" value="PLP-binding barrel"/>
    <property type="match status" value="1"/>
</dbReference>
<feature type="modified residue" description="N6-(pyridoxal phosphate)lysine" evidence="5 7">
    <location>
        <position position="74"/>
    </location>
</feature>
<evidence type="ECO:0000256" key="8">
    <source>
        <dbReference type="RuleBase" id="RU003738"/>
    </source>
</evidence>
<dbReference type="Pfam" id="PF02784">
    <property type="entry name" value="Orn_Arg_deC_N"/>
    <property type="match status" value="1"/>
</dbReference>
<feature type="binding site" evidence="5">
    <location>
        <position position="398"/>
    </location>
    <ligand>
        <name>pyridoxal 5'-phosphate</name>
        <dbReference type="ChEBI" id="CHEBI:597326"/>
    </ligand>
</feature>
<reference evidence="10 11" key="1">
    <citation type="journal article" date="2015" name="Genome Announc.">
        <title>Expanding the biotechnology potential of lactobacilli through comparative genomics of 213 strains and associated genera.</title>
        <authorList>
            <person name="Sun Z."/>
            <person name="Harris H.M."/>
            <person name="McCann A."/>
            <person name="Guo C."/>
            <person name="Argimon S."/>
            <person name="Zhang W."/>
            <person name="Yang X."/>
            <person name="Jeffery I.B."/>
            <person name="Cooney J.C."/>
            <person name="Kagawa T.F."/>
            <person name="Liu W."/>
            <person name="Song Y."/>
            <person name="Salvetti E."/>
            <person name="Wrobel A."/>
            <person name="Rasinkangas P."/>
            <person name="Parkhill J."/>
            <person name="Rea M.C."/>
            <person name="O'Sullivan O."/>
            <person name="Ritari J."/>
            <person name="Douillard F.P."/>
            <person name="Paul Ross R."/>
            <person name="Yang R."/>
            <person name="Briner A.E."/>
            <person name="Felis G.E."/>
            <person name="de Vos W.M."/>
            <person name="Barrangou R."/>
            <person name="Klaenhammer T.R."/>
            <person name="Caufield P.W."/>
            <person name="Cui Y."/>
            <person name="Zhang H."/>
            <person name="O'Toole P.W."/>
        </authorList>
    </citation>
    <scope>NUCLEOTIDE SEQUENCE [LARGE SCALE GENOMIC DNA]</scope>
    <source>
        <strain evidence="10 11">DSM 18793</strain>
    </source>
</reference>
<comment type="subunit">
    <text evidence="5">Homodimer.</text>
</comment>
<dbReference type="InterPro" id="IPR022644">
    <property type="entry name" value="De-COase2_N"/>
</dbReference>
<protein>
    <recommendedName>
        <fullName evidence="5 6">Diaminopimelate decarboxylase</fullName>
        <shortName evidence="5">DAP decarboxylase</shortName>
        <shortName evidence="5">DAPDC</shortName>
        <ecNumber evidence="5 6">4.1.1.20</ecNumber>
    </recommendedName>
</protein>
<dbReference type="Proteomes" id="UP000051084">
    <property type="component" value="Unassembled WGS sequence"/>
</dbReference>
<feature type="binding site" evidence="5">
    <location>
        <position position="398"/>
    </location>
    <ligand>
        <name>substrate</name>
    </ligand>
</feature>
<keyword evidence="5 8" id="KW-0457">Lysine biosynthesis</keyword>
<feature type="binding site" evidence="5">
    <location>
        <position position="338"/>
    </location>
    <ligand>
        <name>substrate</name>
    </ligand>
</feature>
<sequence>MNERGLLMNEQIRPDQINAAGHLTIGGVDTLELAAEFGTPLVVYDVAQIRDQFRRFQAVFEQNQVDYEVSYASKAFASKAMYQVVAQEHGHIDVVSGGEMTTAIQAGFPMDKATFHGNNKSATELRLALTHHIGMIVIDNFHEIELLSQLLTELDTQTDVMLRITPGISAHTNEYIQTGQVDSKFGFDLDSGQADQALQQVLANPRMHMRGIHAHIGSQIFEVVGFEGAAQKLVSVAKHWHDEFGYTTEILNVGGGFGIKYTTDDHPLAPEAFVDAIVKAVKKAASEANLPEPGIWIEPGRSIAGPAGYNLYTVGSRKDIPGYLPFLTVDGGMGDNIRPALYQAEYETVLANDPQAPATETVRIAGKYCESGDILSYHQALPATKPGDVLAMLDTGAYGYAMASNYNRNPRPAVVFVENGHAQEVVKRETWSDMARLDQDYNL</sequence>
<feature type="binding site" evidence="5">
    <location>
        <begin position="298"/>
        <end position="301"/>
    </location>
    <ligand>
        <name>pyridoxal 5'-phosphate</name>
        <dbReference type="ChEBI" id="CHEBI:597326"/>
    </ligand>
</feature>
<feature type="binding site" evidence="5">
    <location>
        <position position="370"/>
    </location>
    <ligand>
        <name>substrate</name>
    </ligand>
</feature>
<name>A0A0R1UI47_9LACO</name>
<keyword evidence="2 5" id="KW-0210">Decarboxylase</keyword>
<feature type="domain" description="Orn/DAP/Arg decarboxylase 2 N-terminal" evidence="9">
    <location>
        <begin position="47"/>
        <end position="304"/>
    </location>
</feature>
<organism evidence="10 11">
    <name type="scientific">Limosilactobacillus equigenerosi DSM 18793 = JCM 14505</name>
    <dbReference type="NCBI Taxonomy" id="1423742"/>
    <lineage>
        <taxon>Bacteria</taxon>
        <taxon>Bacillati</taxon>
        <taxon>Bacillota</taxon>
        <taxon>Bacilli</taxon>
        <taxon>Lactobacillales</taxon>
        <taxon>Lactobacillaceae</taxon>
        <taxon>Limosilactobacillus</taxon>
    </lineage>
</organism>
<evidence type="ECO:0000313" key="11">
    <source>
        <dbReference type="Proteomes" id="UP000051084"/>
    </source>
</evidence>
<keyword evidence="4 5" id="KW-0456">Lyase</keyword>
<dbReference type="GO" id="GO:0030170">
    <property type="term" value="F:pyridoxal phosphate binding"/>
    <property type="evidence" value="ECO:0007669"/>
    <property type="project" value="UniProtKB-UniRule"/>
</dbReference>
<dbReference type="GO" id="GO:0008836">
    <property type="term" value="F:diaminopimelate decarboxylase activity"/>
    <property type="evidence" value="ECO:0007669"/>
    <property type="project" value="UniProtKB-UniRule"/>
</dbReference>
<dbReference type="NCBIfam" id="TIGR01048">
    <property type="entry name" value="lysA"/>
    <property type="match status" value="1"/>
</dbReference>
<dbReference type="PANTHER" id="PTHR43727:SF2">
    <property type="entry name" value="GROUP IV DECARBOXYLASE"/>
    <property type="match status" value="1"/>
</dbReference>
<feature type="active site" description="Proton donor" evidence="7">
    <location>
        <position position="369"/>
    </location>
</feature>